<dbReference type="Proteomes" id="UP000095282">
    <property type="component" value="Unplaced"/>
</dbReference>
<evidence type="ECO:0000256" key="2">
    <source>
        <dbReference type="SAM" id="Phobius"/>
    </source>
</evidence>
<dbReference type="eggNOG" id="ENOG502TID9">
    <property type="taxonomic scope" value="Eukaryota"/>
</dbReference>
<proteinExistence type="predicted"/>
<dbReference type="AlphaFoldDB" id="A0A1I7UT28"/>
<keyword evidence="2" id="KW-0472">Membrane</keyword>
<organism evidence="3 4">
    <name type="scientific">Caenorhabditis tropicalis</name>
    <dbReference type="NCBI Taxonomy" id="1561998"/>
    <lineage>
        <taxon>Eukaryota</taxon>
        <taxon>Metazoa</taxon>
        <taxon>Ecdysozoa</taxon>
        <taxon>Nematoda</taxon>
        <taxon>Chromadorea</taxon>
        <taxon>Rhabditida</taxon>
        <taxon>Rhabditina</taxon>
        <taxon>Rhabditomorpha</taxon>
        <taxon>Rhabditoidea</taxon>
        <taxon>Rhabditidae</taxon>
        <taxon>Peloderinae</taxon>
        <taxon>Caenorhabditis</taxon>
    </lineage>
</organism>
<keyword evidence="2" id="KW-1133">Transmembrane helix</keyword>
<feature type="transmembrane region" description="Helical" evidence="2">
    <location>
        <begin position="48"/>
        <end position="75"/>
    </location>
</feature>
<evidence type="ECO:0000256" key="1">
    <source>
        <dbReference type="SAM" id="MobiDB-lite"/>
    </source>
</evidence>
<keyword evidence="2" id="KW-0812">Transmembrane</keyword>
<dbReference type="WBParaSite" id="Csp11.Scaffold630.g19065.t1">
    <property type="protein sequence ID" value="Csp11.Scaffold630.g19065.t1"/>
    <property type="gene ID" value="Csp11.Scaffold630.g19065"/>
</dbReference>
<feature type="compositionally biased region" description="Low complexity" evidence="1">
    <location>
        <begin position="151"/>
        <end position="161"/>
    </location>
</feature>
<sequence>MVNGTNASLTVNQSATTPFVRSPVVIRTLILGENFDIDERSTNGMPEWFFYLVFCGLILCFLSYVAWIICALCFFKRDRKCTHTLHLVVDQDTKPAKSKKKENVETPVETPNEGGTTGASFTTPLTPERKGNRSSRRSSRKDGESKRSIRSAKSSSKSPASRKSESKNSERSGKSGRKEGGKEVKILMGDEEQQGSRIENVGFFQKVFSFLEGR</sequence>
<feature type="region of interest" description="Disordered" evidence="1">
    <location>
        <begin position="92"/>
        <end position="191"/>
    </location>
</feature>
<evidence type="ECO:0000313" key="3">
    <source>
        <dbReference type="Proteomes" id="UP000095282"/>
    </source>
</evidence>
<accession>A0A1I7UT28</accession>
<feature type="compositionally biased region" description="Basic and acidic residues" evidence="1">
    <location>
        <begin position="162"/>
        <end position="185"/>
    </location>
</feature>
<name>A0A1I7UT28_9PELO</name>
<reference evidence="4" key="1">
    <citation type="submission" date="2016-11" db="UniProtKB">
        <authorList>
            <consortium name="WormBaseParasite"/>
        </authorList>
    </citation>
    <scope>IDENTIFICATION</scope>
</reference>
<evidence type="ECO:0000313" key="4">
    <source>
        <dbReference type="WBParaSite" id="Csp11.Scaffold630.g19065.t1"/>
    </source>
</evidence>
<keyword evidence="3" id="KW-1185">Reference proteome</keyword>
<protein>
    <submittedName>
        <fullName evidence="4">Uncharacterized protein</fullName>
    </submittedName>
</protein>